<dbReference type="InterPro" id="IPR011010">
    <property type="entry name" value="DNA_brk_join_enz"/>
</dbReference>
<dbReference type="GO" id="GO:0003677">
    <property type="term" value="F:DNA binding"/>
    <property type="evidence" value="ECO:0007669"/>
    <property type="project" value="UniProtKB-KW"/>
</dbReference>
<dbReference type="Proteomes" id="UP000295701">
    <property type="component" value="Unassembled WGS sequence"/>
</dbReference>
<evidence type="ECO:0000256" key="3">
    <source>
        <dbReference type="ARBA" id="ARBA00023172"/>
    </source>
</evidence>
<organism evidence="5 6">
    <name type="scientific">Palleronia sediminis</name>
    <dbReference type="NCBI Taxonomy" id="2547833"/>
    <lineage>
        <taxon>Bacteria</taxon>
        <taxon>Pseudomonadati</taxon>
        <taxon>Pseudomonadota</taxon>
        <taxon>Alphaproteobacteria</taxon>
        <taxon>Rhodobacterales</taxon>
        <taxon>Roseobacteraceae</taxon>
        <taxon>Palleronia</taxon>
    </lineage>
</organism>
<evidence type="ECO:0000259" key="4">
    <source>
        <dbReference type="Pfam" id="PF02899"/>
    </source>
</evidence>
<dbReference type="Gene3D" id="1.10.150.130">
    <property type="match status" value="1"/>
</dbReference>
<dbReference type="GO" id="GO:0006310">
    <property type="term" value="P:DNA recombination"/>
    <property type="evidence" value="ECO:0007669"/>
    <property type="project" value="UniProtKB-KW"/>
</dbReference>
<dbReference type="InterPro" id="IPR050090">
    <property type="entry name" value="Tyrosine_recombinase_XerCD"/>
</dbReference>
<evidence type="ECO:0000256" key="1">
    <source>
        <dbReference type="ARBA" id="ARBA00022908"/>
    </source>
</evidence>
<reference evidence="5 6" key="1">
    <citation type="submission" date="2019-03" db="EMBL/GenBank/DDBJ databases">
        <title>Primorskyibacter sp. SS33 isolated from sediments.</title>
        <authorList>
            <person name="Xunke S."/>
        </authorList>
    </citation>
    <scope>NUCLEOTIDE SEQUENCE [LARGE SCALE GENOMIC DNA]</scope>
    <source>
        <strain evidence="5 6">SS33</strain>
    </source>
</reference>
<keyword evidence="2" id="KW-0238">DNA-binding</keyword>
<dbReference type="EMBL" id="SNAA01000015">
    <property type="protein sequence ID" value="TDL77732.1"/>
    <property type="molecule type" value="Genomic_DNA"/>
</dbReference>
<proteinExistence type="predicted"/>
<feature type="domain" description="Integrase SAM-like N-terminal" evidence="4">
    <location>
        <begin position="32"/>
        <end position="93"/>
    </location>
</feature>
<comment type="caution">
    <text evidence="5">The sequence shown here is derived from an EMBL/GenBank/DDBJ whole genome shotgun (WGS) entry which is preliminary data.</text>
</comment>
<keyword evidence="3" id="KW-0233">DNA recombination</keyword>
<evidence type="ECO:0000313" key="6">
    <source>
        <dbReference type="Proteomes" id="UP000295701"/>
    </source>
</evidence>
<sequence length="333" mass="37628">MGGRRFKDGAGVSLTDLFGLWAREHRRDDKPERTVGDYRQKIESLQVWLGHEDAEKITARQIIDWCDHLRDERELSPRTVKTKYLAAVRTVFRLDVERLAIAVDPTSTVRVRGRGKVKERSRGFTDDEARAILTTALCDPSALGGMAERHKLAVRWLPWIGAYTGARITELAQLRKQDFFTEAGIACIKITPEAGRVKTGEFRCVPLHPHLLEMGLLAVVKGRPEGHLFAIPGDSAQETYRRCENAGAAVAKWVRRSTGVTDKRVWPTHGWRHRFKRIAAIADIAPDYVDMIEGHSLAGGGSGKSYREAEMQTLFREVQKLPRYEWPEDDCSA</sequence>
<keyword evidence="1" id="KW-0229">DNA integration</keyword>
<name>A0A4R6A4U1_9RHOB</name>
<accession>A0A4R6A4U1</accession>
<dbReference type="AlphaFoldDB" id="A0A4R6A4U1"/>
<dbReference type="InterPro" id="IPR010998">
    <property type="entry name" value="Integrase_recombinase_N"/>
</dbReference>
<evidence type="ECO:0000256" key="2">
    <source>
        <dbReference type="ARBA" id="ARBA00023125"/>
    </source>
</evidence>
<evidence type="ECO:0000313" key="5">
    <source>
        <dbReference type="EMBL" id="TDL77732.1"/>
    </source>
</evidence>
<keyword evidence="6" id="KW-1185">Reference proteome</keyword>
<dbReference type="InterPro" id="IPR004107">
    <property type="entry name" value="Integrase_SAM-like_N"/>
</dbReference>
<protein>
    <recommendedName>
        <fullName evidence="4">Integrase SAM-like N-terminal domain-containing protein</fullName>
    </recommendedName>
</protein>
<dbReference type="Pfam" id="PF02899">
    <property type="entry name" value="Phage_int_SAM_1"/>
    <property type="match status" value="1"/>
</dbReference>
<dbReference type="OrthoDB" id="7222937at2"/>
<dbReference type="SUPFAM" id="SSF56349">
    <property type="entry name" value="DNA breaking-rejoining enzymes"/>
    <property type="match status" value="1"/>
</dbReference>
<dbReference type="PANTHER" id="PTHR30349">
    <property type="entry name" value="PHAGE INTEGRASE-RELATED"/>
    <property type="match status" value="1"/>
</dbReference>
<dbReference type="GO" id="GO:0015074">
    <property type="term" value="P:DNA integration"/>
    <property type="evidence" value="ECO:0007669"/>
    <property type="project" value="UniProtKB-KW"/>
</dbReference>
<gene>
    <name evidence="5" type="ORF">E2L08_13190</name>
</gene>
<dbReference type="Gene3D" id="1.10.443.10">
    <property type="entry name" value="Intergrase catalytic core"/>
    <property type="match status" value="1"/>
</dbReference>
<dbReference type="PANTHER" id="PTHR30349:SF64">
    <property type="entry name" value="PROPHAGE INTEGRASE INTD-RELATED"/>
    <property type="match status" value="1"/>
</dbReference>
<dbReference type="InterPro" id="IPR013762">
    <property type="entry name" value="Integrase-like_cat_sf"/>
</dbReference>